<dbReference type="RefSeq" id="WP_060718275.1">
    <property type="nucleotide sequence ID" value="NZ_CP055265.1"/>
</dbReference>
<sequence>MDSVLHAVDGNPIPDNHHAGFFTSYDGLRLRYAIFKSDISPAKGTVVLVHGRSESIEKYFETIRDLTAAGLWVATFDLRGQGLSDWTLLQKSSKSRGDSEKRWGHVRRFSDYEQDLELFLEQVVLPDCRLPFSMIAHSTGGLIALAAAPRLSGRISRLVLSAPFVGLHGEALSAAKVFALARLASTLGLGNRPLSSASKPHTFATNVLTSDAARFDRNMAIFAAVPELSIRAPSARWLHECAKAIRRVNDPAHLTGITIPTLLLAPMLDGVVPFSAQEHLARHFRAAQLLSIPGARHEVLQEQDRYREQALAAIHAFIPGSDPMQIDGEAALVGL</sequence>
<reference evidence="2 3" key="1">
    <citation type="submission" date="2018-08" db="EMBL/GenBank/DDBJ databases">
        <title>Genome sequencing of Agrobacterium vitis strain ICMP 10754.</title>
        <authorList>
            <person name="Visnovsky S.B."/>
            <person name="Pitman A.R."/>
        </authorList>
    </citation>
    <scope>NUCLEOTIDE SEQUENCE [LARGE SCALE GENOMIC DNA]</scope>
    <source>
        <strain evidence="2 3">ICMP 10754</strain>
    </source>
</reference>
<dbReference type="OrthoDB" id="9788260at2"/>
<dbReference type="GeneID" id="60683241"/>
<dbReference type="Pfam" id="PF12146">
    <property type="entry name" value="Hydrolase_4"/>
    <property type="match status" value="1"/>
</dbReference>
<feature type="domain" description="Serine aminopeptidase S33" evidence="1">
    <location>
        <begin position="41"/>
        <end position="304"/>
    </location>
</feature>
<proteinExistence type="predicted"/>
<gene>
    <name evidence="2" type="ORF">DXT89_13915</name>
</gene>
<dbReference type="AlphaFoldDB" id="A0A368NU14"/>
<protein>
    <submittedName>
        <fullName evidence="2">Alpha/beta hydrolase</fullName>
    </submittedName>
</protein>
<dbReference type="PANTHER" id="PTHR11614">
    <property type="entry name" value="PHOSPHOLIPASE-RELATED"/>
    <property type="match status" value="1"/>
</dbReference>
<dbReference type="InterPro" id="IPR051044">
    <property type="entry name" value="MAG_DAG_Lipase"/>
</dbReference>
<dbReference type="Gene3D" id="3.40.50.1820">
    <property type="entry name" value="alpha/beta hydrolase"/>
    <property type="match status" value="1"/>
</dbReference>
<comment type="caution">
    <text evidence="2">The sequence shown here is derived from an EMBL/GenBank/DDBJ whole genome shotgun (WGS) entry which is preliminary data.</text>
</comment>
<evidence type="ECO:0000313" key="2">
    <source>
        <dbReference type="EMBL" id="KAA3527027.1"/>
    </source>
</evidence>
<dbReference type="GO" id="GO:0016787">
    <property type="term" value="F:hydrolase activity"/>
    <property type="evidence" value="ECO:0007669"/>
    <property type="project" value="UniProtKB-KW"/>
</dbReference>
<evidence type="ECO:0000259" key="1">
    <source>
        <dbReference type="Pfam" id="PF12146"/>
    </source>
</evidence>
<name>A0A368NU14_AGRVI</name>
<keyword evidence="2" id="KW-0378">Hydrolase</keyword>
<dbReference type="Proteomes" id="UP000436911">
    <property type="component" value="Unassembled WGS sequence"/>
</dbReference>
<dbReference type="InterPro" id="IPR022742">
    <property type="entry name" value="Hydrolase_4"/>
</dbReference>
<evidence type="ECO:0000313" key="3">
    <source>
        <dbReference type="Proteomes" id="UP000436911"/>
    </source>
</evidence>
<dbReference type="SUPFAM" id="SSF53474">
    <property type="entry name" value="alpha/beta-Hydrolases"/>
    <property type="match status" value="1"/>
</dbReference>
<accession>A0A368NU14</accession>
<organism evidence="2 3">
    <name type="scientific">Agrobacterium vitis</name>
    <name type="common">Rhizobium vitis</name>
    <dbReference type="NCBI Taxonomy" id="373"/>
    <lineage>
        <taxon>Bacteria</taxon>
        <taxon>Pseudomonadati</taxon>
        <taxon>Pseudomonadota</taxon>
        <taxon>Alphaproteobacteria</taxon>
        <taxon>Hyphomicrobiales</taxon>
        <taxon>Rhizobiaceae</taxon>
        <taxon>Rhizobium/Agrobacterium group</taxon>
        <taxon>Agrobacterium</taxon>
    </lineage>
</organism>
<dbReference type="InterPro" id="IPR029058">
    <property type="entry name" value="AB_hydrolase_fold"/>
</dbReference>
<dbReference type="EMBL" id="QUSG01000006">
    <property type="protein sequence ID" value="KAA3527027.1"/>
    <property type="molecule type" value="Genomic_DNA"/>
</dbReference>